<dbReference type="GO" id="GO:0006310">
    <property type="term" value="P:DNA recombination"/>
    <property type="evidence" value="ECO:0007669"/>
    <property type="project" value="InterPro"/>
</dbReference>
<evidence type="ECO:0000313" key="2">
    <source>
        <dbReference type="Proteomes" id="UP000702544"/>
    </source>
</evidence>
<name>A0AAE5CD02_9BACT</name>
<proteinExistence type="predicted"/>
<dbReference type="SUPFAM" id="SSF103084">
    <property type="entry name" value="Holliday junction resolvase RusA"/>
    <property type="match status" value="1"/>
</dbReference>
<organism evidence="1 2">
    <name type="scientific">Candidatus Kutchimonas denitrificans</name>
    <dbReference type="NCBI Taxonomy" id="3056748"/>
    <lineage>
        <taxon>Bacteria</taxon>
        <taxon>Pseudomonadati</taxon>
        <taxon>Gemmatimonadota</taxon>
        <taxon>Gemmatimonadia</taxon>
        <taxon>Candidatus Palauibacterales</taxon>
        <taxon>Candidatus Palauibacteraceae</taxon>
        <taxon>Candidatus Kutchimonas</taxon>
    </lineage>
</organism>
<protein>
    <submittedName>
        <fullName evidence="1">Uncharacterized protein</fullName>
    </submittedName>
</protein>
<dbReference type="Gene3D" id="3.30.1330.70">
    <property type="entry name" value="Holliday junction resolvase RusA"/>
    <property type="match status" value="1"/>
</dbReference>
<dbReference type="EMBL" id="JAACAK010000148">
    <property type="protein sequence ID" value="NIR76743.1"/>
    <property type="molecule type" value="Genomic_DNA"/>
</dbReference>
<sequence>MARVSIRQIDLTLPVPPSPNEWPKHPMQLARKKNHYRRQVWIEAIQQHKPWMEPPHKVVASATFYVWNKRDEDNLTASLKWTLDALKRDQTGKMHWREGVADMKGYIIDDDPEHLTVVKPSQEIDREDPRLVLILRWNEEKRAA</sequence>
<dbReference type="Proteomes" id="UP000702544">
    <property type="component" value="Unassembled WGS sequence"/>
</dbReference>
<dbReference type="GO" id="GO:0006281">
    <property type="term" value="P:DNA repair"/>
    <property type="evidence" value="ECO:0007669"/>
    <property type="project" value="InterPro"/>
</dbReference>
<evidence type="ECO:0000313" key="1">
    <source>
        <dbReference type="EMBL" id="NIR76743.1"/>
    </source>
</evidence>
<dbReference type="GO" id="GO:0000287">
    <property type="term" value="F:magnesium ion binding"/>
    <property type="evidence" value="ECO:0007669"/>
    <property type="project" value="InterPro"/>
</dbReference>
<accession>A0AAE5CD02</accession>
<comment type="caution">
    <text evidence="1">The sequence shown here is derived from an EMBL/GenBank/DDBJ whole genome shotgun (WGS) entry which is preliminary data.</text>
</comment>
<dbReference type="AlphaFoldDB" id="A0AAE5CD02"/>
<gene>
    <name evidence="1" type="ORF">GWO12_16830</name>
</gene>
<dbReference type="InterPro" id="IPR036614">
    <property type="entry name" value="RusA-like_sf"/>
</dbReference>
<reference evidence="1 2" key="1">
    <citation type="submission" date="2020-01" db="EMBL/GenBank/DDBJ databases">
        <title>Genomes assembled from Gulf of Kutch pelagic sediment metagenomes.</title>
        <authorList>
            <person name="Chandrashekar M."/>
            <person name="Mahajan M.S."/>
            <person name="Dave K.J."/>
            <person name="Vatsa P."/>
            <person name="Nathani N.M."/>
        </authorList>
    </citation>
    <scope>NUCLEOTIDE SEQUENCE [LARGE SCALE GENOMIC DNA]</scope>
    <source>
        <strain evidence="1">KS3-K002</strain>
    </source>
</reference>